<dbReference type="InterPro" id="IPR039425">
    <property type="entry name" value="RNA_pol_sigma-70-like"/>
</dbReference>
<keyword evidence="2" id="KW-0805">Transcription regulation</keyword>
<protein>
    <submittedName>
        <fullName evidence="7">RNA polymerase sigma factor</fullName>
    </submittedName>
</protein>
<proteinExistence type="inferred from homology"/>
<dbReference type="GO" id="GO:0003677">
    <property type="term" value="F:DNA binding"/>
    <property type="evidence" value="ECO:0007669"/>
    <property type="project" value="InterPro"/>
</dbReference>
<dbReference type="PANTHER" id="PTHR43133">
    <property type="entry name" value="RNA POLYMERASE ECF-TYPE SIGMA FACTO"/>
    <property type="match status" value="1"/>
</dbReference>
<dbReference type="PANTHER" id="PTHR43133:SF63">
    <property type="entry name" value="RNA POLYMERASE SIGMA FACTOR FECI-RELATED"/>
    <property type="match status" value="1"/>
</dbReference>
<evidence type="ECO:0000259" key="6">
    <source>
        <dbReference type="Pfam" id="PF08281"/>
    </source>
</evidence>
<dbReference type="Proteomes" id="UP000315673">
    <property type="component" value="Chromosome"/>
</dbReference>
<keyword evidence="3" id="KW-0731">Sigma factor</keyword>
<feature type="domain" description="RNA polymerase sigma-70 region 2" evidence="5">
    <location>
        <begin position="18"/>
        <end position="81"/>
    </location>
</feature>
<gene>
    <name evidence="7" type="ORF">FPZ24_10745</name>
</gene>
<dbReference type="Pfam" id="PF08281">
    <property type="entry name" value="Sigma70_r4_2"/>
    <property type="match status" value="1"/>
</dbReference>
<evidence type="ECO:0000256" key="3">
    <source>
        <dbReference type="ARBA" id="ARBA00023082"/>
    </source>
</evidence>
<dbReference type="SUPFAM" id="SSF88946">
    <property type="entry name" value="Sigma2 domain of RNA polymerase sigma factors"/>
    <property type="match status" value="1"/>
</dbReference>
<dbReference type="OrthoDB" id="9794372at2"/>
<dbReference type="InterPro" id="IPR036388">
    <property type="entry name" value="WH-like_DNA-bd_sf"/>
</dbReference>
<evidence type="ECO:0000256" key="4">
    <source>
        <dbReference type="ARBA" id="ARBA00023163"/>
    </source>
</evidence>
<dbReference type="AlphaFoldDB" id="A0A5B8LJZ3"/>
<accession>A0A5B8LJZ3</accession>
<evidence type="ECO:0000256" key="2">
    <source>
        <dbReference type="ARBA" id="ARBA00023015"/>
    </source>
</evidence>
<evidence type="ECO:0000259" key="5">
    <source>
        <dbReference type="Pfam" id="PF04542"/>
    </source>
</evidence>
<reference evidence="7 8" key="1">
    <citation type="submission" date="2019-07" db="EMBL/GenBank/DDBJ databases">
        <title>Full genome sequence of Sphingomonas sp. 4R-6-7(HKS19).</title>
        <authorList>
            <person name="Im W.-T."/>
        </authorList>
    </citation>
    <scope>NUCLEOTIDE SEQUENCE [LARGE SCALE GENOMIC DNA]</scope>
    <source>
        <strain evidence="7 8">HKS19</strain>
    </source>
</reference>
<dbReference type="GO" id="GO:0016987">
    <property type="term" value="F:sigma factor activity"/>
    <property type="evidence" value="ECO:0007669"/>
    <property type="project" value="UniProtKB-KW"/>
</dbReference>
<dbReference type="InterPro" id="IPR013249">
    <property type="entry name" value="RNA_pol_sigma70_r4_t2"/>
</dbReference>
<evidence type="ECO:0000256" key="1">
    <source>
        <dbReference type="ARBA" id="ARBA00010641"/>
    </source>
</evidence>
<organism evidence="7 8">
    <name type="scientific">Sphingomonas panacisoli</name>
    <dbReference type="NCBI Taxonomy" id="1813879"/>
    <lineage>
        <taxon>Bacteria</taxon>
        <taxon>Pseudomonadati</taxon>
        <taxon>Pseudomonadota</taxon>
        <taxon>Alphaproteobacteria</taxon>
        <taxon>Sphingomonadales</taxon>
        <taxon>Sphingomonadaceae</taxon>
        <taxon>Sphingomonas</taxon>
    </lineage>
</organism>
<comment type="similarity">
    <text evidence="1">Belongs to the sigma-70 factor family. ECF subfamily.</text>
</comment>
<dbReference type="InterPro" id="IPR007627">
    <property type="entry name" value="RNA_pol_sigma70_r2"/>
</dbReference>
<dbReference type="InterPro" id="IPR014284">
    <property type="entry name" value="RNA_pol_sigma-70_dom"/>
</dbReference>
<keyword evidence="4" id="KW-0804">Transcription</keyword>
<dbReference type="InterPro" id="IPR013325">
    <property type="entry name" value="RNA_pol_sigma_r2"/>
</dbReference>
<keyword evidence="8" id="KW-1185">Reference proteome</keyword>
<dbReference type="SUPFAM" id="SSF88659">
    <property type="entry name" value="Sigma3 and sigma4 domains of RNA polymerase sigma factors"/>
    <property type="match status" value="1"/>
</dbReference>
<dbReference type="InterPro" id="IPR013324">
    <property type="entry name" value="RNA_pol_sigma_r3/r4-like"/>
</dbReference>
<evidence type="ECO:0000313" key="7">
    <source>
        <dbReference type="EMBL" id="QDZ07904.1"/>
    </source>
</evidence>
<evidence type="ECO:0000313" key="8">
    <source>
        <dbReference type="Proteomes" id="UP000315673"/>
    </source>
</evidence>
<dbReference type="GO" id="GO:0006352">
    <property type="term" value="P:DNA-templated transcription initiation"/>
    <property type="evidence" value="ECO:0007669"/>
    <property type="project" value="InterPro"/>
</dbReference>
<dbReference type="Gene3D" id="1.10.1740.10">
    <property type="match status" value="1"/>
</dbReference>
<dbReference type="KEGG" id="spai:FPZ24_10745"/>
<dbReference type="Pfam" id="PF04542">
    <property type="entry name" value="Sigma70_r2"/>
    <property type="match status" value="1"/>
</dbReference>
<name>A0A5B8LJZ3_9SPHN</name>
<dbReference type="Gene3D" id="1.10.10.10">
    <property type="entry name" value="Winged helix-like DNA-binding domain superfamily/Winged helix DNA-binding domain"/>
    <property type="match status" value="1"/>
</dbReference>
<feature type="domain" description="RNA polymerase sigma factor 70 region 4 type 2" evidence="6">
    <location>
        <begin position="121"/>
        <end position="172"/>
    </location>
</feature>
<dbReference type="NCBIfam" id="TIGR02937">
    <property type="entry name" value="sigma70-ECF"/>
    <property type="match status" value="1"/>
</dbReference>
<dbReference type="EMBL" id="CP042306">
    <property type="protein sequence ID" value="QDZ07904.1"/>
    <property type="molecule type" value="Genomic_DNA"/>
</dbReference>
<sequence>MSGFDAVTDQLSGLTGVYAELRGELRRFLIARLGDVSEAEDALQELWIRASAGDSGPIANPRAYLYRAAQNLALDAVRARASRQRRDGEWAATQRDPSFAEPVDFMPNAEAAMLAREDAVKLSAAIAALPAKAGAVFRLHKLDGMPHAEIASRLGITRSGVEKHIAVAMAHLRRAMAD</sequence>